<dbReference type="Gene3D" id="3.60.15.10">
    <property type="entry name" value="Ribonuclease Z/Hydroxyacylglutathione hydrolase-like"/>
    <property type="match status" value="1"/>
</dbReference>
<keyword evidence="3" id="KW-1185">Reference proteome</keyword>
<reference evidence="2 3" key="2">
    <citation type="submission" date="2023-10" db="EMBL/GenBank/DDBJ databases">
        <authorList>
            <person name="Han X.F."/>
        </authorList>
    </citation>
    <scope>NUCLEOTIDE SEQUENCE [LARGE SCALE GENOMIC DNA]</scope>
    <source>
        <strain evidence="2 3">KCTC 39840</strain>
    </source>
</reference>
<evidence type="ECO:0000259" key="1">
    <source>
        <dbReference type="SMART" id="SM00849"/>
    </source>
</evidence>
<name>A0ABU4HPH7_9ACTN</name>
<accession>A0ABU4HPH7</accession>
<sequence>MDGELLTAEEARAEAARAGIHELAIPTPFLVGRVNCWLIEDEPLTLVDCGPNSGKALDELERALARHGHRVEDLRLIVLTHQHLDHIGLVDVLVRRSGAEVAAIDRLGAYLGDYVAAAELDDAFAVALMNRHGIPADVAQALKAVSTAFRGWGSGAELTRPLADGATLRLRDRTFEVLHRPGHSPSDTVFWDAERQLLIGGDHLIKHISSNPLVARPLPLPGERPSDERPHALRSYLDSLAQTRELPARIVLSGHGEPVTDHVSLIDERAVMTERRARKILGLLQERPLTAYELAQRMWGNVAVTQAFLTLSEVLGHVDLLRRDGSVQEHEQDGVVRFEALSAPA</sequence>
<dbReference type="InterPro" id="IPR036866">
    <property type="entry name" value="RibonucZ/Hydroxyglut_hydro"/>
</dbReference>
<dbReference type="Proteomes" id="UP001284601">
    <property type="component" value="Unassembled WGS sequence"/>
</dbReference>
<dbReference type="Gene3D" id="1.10.10.10">
    <property type="entry name" value="Winged helix-like DNA-binding domain superfamily/Winged helix DNA-binding domain"/>
    <property type="match status" value="1"/>
</dbReference>
<evidence type="ECO:0000313" key="3">
    <source>
        <dbReference type="Proteomes" id="UP001284601"/>
    </source>
</evidence>
<feature type="domain" description="Metallo-beta-lactamase" evidence="1">
    <location>
        <begin position="33"/>
        <end position="255"/>
    </location>
</feature>
<dbReference type="SUPFAM" id="SSF56281">
    <property type="entry name" value="Metallo-hydrolase/oxidoreductase"/>
    <property type="match status" value="1"/>
</dbReference>
<dbReference type="RefSeq" id="WP_318597485.1">
    <property type="nucleotide sequence ID" value="NZ_JAWSTH010000028.1"/>
</dbReference>
<protein>
    <submittedName>
        <fullName evidence="2">MBL fold metallo-hydrolase</fullName>
    </submittedName>
</protein>
<dbReference type="SMART" id="SM00849">
    <property type="entry name" value="Lactamase_B"/>
    <property type="match status" value="1"/>
</dbReference>
<dbReference type="PANTHER" id="PTHR23131:SF4">
    <property type="entry name" value="METALLO-BETA-LACTAMASE SUPERFAMILY POTEIN"/>
    <property type="match status" value="1"/>
</dbReference>
<reference evidence="3" key="1">
    <citation type="submission" date="2023-07" db="EMBL/GenBank/DDBJ databases">
        <title>Conexibacter stalactiti sp. nov., isolated from stalactites in a lava cave and emended description of the genus Conexibacter.</title>
        <authorList>
            <person name="Lee S.D."/>
        </authorList>
    </citation>
    <scope>NUCLEOTIDE SEQUENCE [LARGE SCALE GENOMIC DNA]</scope>
    <source>
        <strain evidence="3">KCTC 39840</strain>
    </source>
</reference>
<dbReference type="Pfam" id="PF00753">
    <property type="entry name" value="Lactamase_B"/>
    <property type="match status" value="1"/>
</dbReference>
<gene>
    <name evidence="2" type="ORF">R7226_12430</name>
</gene>
<dbReference type="PANTHER" id="PTHR23131">
    <property type="entry name" value="ENDORIBONUCLEASE LACTB2"/>
    <property type="match status" value="1"/>
</dbReference>
<dbReference type="InterPro" id="IPR001279">
    <property type="entry name" value="Metallo-B-lactamas"/>
</dbReference>
<evidence type="ECO:0000313" key="2">
    <source>
        <dbReference type="EMBL" id="MDW5595149.1"/>
    </source>
</evidence>
<organism evidence="2 3">
    <name type="scientific">Conexibacter stalactiti</name>
    <dbReference type="NCBI Taxonomy" id="1940611"/>
    <lineage>
        <taxon>Bacteria</taxon>
        <taxon>Bacillati</taxon>
        <taxon>Actinomycetota</taxon>
        <taxon>Thermoleophilia</taxon>
        <taxon>Solirubrobacterales</taxon>
        <taxon>Conexibacteraceae</taxon>
        <taxon>Conexibacter</taxon>
    </lineage>
</organism>
<dbReference type="EMBL" id="JAWSTH010000028">
    <property type="protein sequence ID" value="MDW5595149.1"/>
    <property type="molecule type" value="Genomic_DNA"/>
</dbReference>
<dbReference type="InterPro" id="IPR036388">
    <property type="entry name" value="WH-like_DNA-bd_sf"/>
</dbReference>
<dbReference type="InterPro" id="IPR050662">
    <property type="entry name" value="Sec-metab_biosynth-thioest"/>
</dbReference>
<proteinExistence type="predicted"/>
<comment type="caution">
    <text evidence="2">The sequence shown here is derived from an EMBL/GenBank/DDBJ whole genome shotgun (WGS) entry which is preliminary data.</text>
</comment>